<feature type="compositionally biased region" description="Polar residues" evidence="1">
    <location>
        <begin position="13"/>
        <end position="24"/>
    </location>
</feature>
<organism evidence="2 3">
    <name type="scientific">Tilletia horrida</name>
    <dbReference type="NCBI Taxonomy" id="155126"/>
    <lineage>
        <taxon>Eukaryota</taxon>
        <taxon>Fungi</taxon>
        <taxon>Dikarya</taxon>
        <taxon>Basidiomycota</taxon>
        <taxon>Ustilaginomycotina</taxon>
        <taxon>Exobasidiomycetes</taxon>
        <taxon>Tilletiales</taxon>
        <taxon>Tilletiaceae</taxon>
        <taxon>Tilletia</taxon>
    </lineage>
</organism>
<accession>A0AAN6JQX2</accession>
<name>A0AAN6JQX2_9BASI</name>
<dbReference type="EMBL" id="JAPDMQ010000199">
    <property type="protein sequence ID" value="KAK0530972.1"/>
    <property type="molecule type" value="Genomic_DNA"/>
</dbReference>
<proteinExistence type="predicted"/>
<sequence length="427" mass="46524">MTTEDELTKEATAAQTAGDSTQKPSGGELMRDAARAQSEVVSTKKALTEDEIKREIAATEAALDSSKPTIPHLAANHLPIVIPWHPEEVIYPGQLFHSELFQSPEPWSKTSPFIRPEEEDAAVEQGRLRSQLLFLSADGGTSGTFRSTKTEGSVVKENHESYGFTASVNLAICTASASLQYDKHLSQNDDDVKTSSRASYRCGTVILRQPPALTTEAKLELKYGGGIEGFERKYGDYYLFGYNLGADNMMLVSTNTASSSMKERKTLSAKASFFLFDISYTQHFDSASASASAALSVSGYDTLEHTNINTASAWASAATTEFDGVIQQGAKMRSMGSQLATRVEDKVAELGLLMGSAATAETVMRLVESGALPAMDCIGRPSAHVERPITKEVCERLVKSNLVVELVLRPVRTLREVQYWMHEDDII</sequence>
<protein>
    <submittedName>
        <fullName evidence="2">Uncharacterized protein</fullName>
    </submittedName>
</protein>
<evidence type="ECO:0000256" key="1">
    <source>
        <dbReference type="SAM" id="MobiDB-lite"/>
    </source>
</evidence>
<feature type="region of interest" description="Disordered" evidence="1">
    <location>
        <begin position="1"/>
        <end position="42"/>
    </location>
</feature>
<dbReference type="AlphaFoldDB" id="A0AAN6JQX2"/>
<reference evidence="2" key="1">
    <citation type="journal article" date="2023" name="PhytoFront">
        <title>Draft Genome Resources of Seven Strains of Tilletia horrida, Causal Agent of Kernel Smut of Rice.</title>
        <authorList>
            <person name="Khanal S."/>
            <person name="Antony Babu S."/>
            <person name="Zhou X.G."/>
        </authorList>
    </citation>
    <scope>NUCLEOTIDE SEQUENCE</scope>
    <source>
        <strain evidence="2">TX3</strain>
    </source>
</reference>
<dbReference type="Proteomes" id="UP001176521">
    <property type="component" value="Unassembled WGS sequence"/>
</dbReference>
<keyword evidence="3" id="KW-1185">Reference proteome</keyword>
<comment type="caution">
    <text evidence="2">The sequence shown here is derived from an EMBL/GenBank/DDBJ whole genome shotgun (WGS) entry which is preliminary data.</text>
</comment>
<evidence type="ECO:0000313" key="2">
    <source>
        <dbReference type="EMBL" id="KAK0530972.1"/>
    </source>
</evidence>
<evidence type="ECO:0000313" key="3">
    <source>
        <dbReference type="Proteomes" id="UP001176521"/>
    </source>
</evidence>
<gene>
    <name evidence="2" type="ORF">OC842_003761</name>
</gene>